<dbReference type="PANTHER" id="PTHR42988">
    <property type="entry name" value="PHOSPHOHYDROLASE"/>
    <property type="match status" value="1"/>
</dbReference>
<dbReference type="SUPFAM" id="SSF56300">
    <property type="entry name" value="Metallo-dependent phosphatases"/>
    <property type="match status" value="1"/>
</dbReference>
<evidence type="ECO:0000256" key="2">
    <source>
        <dbReference type="ARBA" id="ARBA00022801"/>
    </source>
</evidence>
<keyword evidence="3" id="KW-0408">Iron</keyword>
<evidence type="ECO:0000313" key="6">
    <source>
        <dbReference type="EMBL" id="MDP5305747.1"/>
    </source>
</evidence>
<organism evidence="6 7">
    <name type="scientific">Paracoccus spongiarum</name>
    <dbReference type="NCBI Taxonomy" id="3064387"/>
    <lineage>
        <taxon>Bacteria</taxon>
        <taxon>Pseudomonadati</taxon>
        <taxon>Pseudomonadota</taxon>
        <taxon>Alphaproteobacteria</taxon>
        <taxon>Rhodobacterales</taxon>
        <taxon>Paracoccaceae</taxon>
        <taxon>Paracoccus</taxon>
    </lineage>
</organism>
<dbReference type="PANTHER" id="PTHR42988:SF2">
    <property type="entry name" value="CYCLIC NUCLEOTIDE PHOSPHODIESTERASE CBUA0032-RELATED"/>
    <property type="match status" value="1"/>
</dbReference>
<dbReference type="InterPro" id="IPR050884">
    <property type="entry name" value="CNP_phosphodiesterase-III"/>
</dbReference>
<dbReference type="Proteomes" id="UP001224997">
    <property type="component" value="Unassembled WGS sequence"/>
</dbReference>
<reference evidence="6 7" key="1">
    <citation type="submission" date="2023-08" db="EMBL/GenBank/DDBJ databases">
        <authorList>
            <person name="Park J.-S."/>
        </authorList>
    </citation>
    <scope>NUCLEOTIDE SEQUENCE [LARGE SCALE GENOMIC DNA]</scope>
    <source>
        <strain evidence="6 7">2205BS29-5</strain>
    </source>
</reference>
<keyword evidence="1" id="KW-0479">Metal-binding</keyword>
<dbReference type="Gene3D" id="3.60.21.10">
    <property type="match status" value="1"/>
</dbReference>
<comment type="similarity">
    <text evidence="4">Belongs to the cyclic nucleotide phosphodiesterase class-III family.</text>
</comment>
<evidence type="ECO:0000313" key="7">
    <source>
        <dbReference type="Proteomes" id="UP001224997"/>
    </source>
</evidence>
<dbReference type="Pfam" id="PF00149">
    <property type="entry name" value="Metallophos"/>
    <property type="match status" value="1"/>
</dbReference>
<sequence>MTRILHLSDLHFGYHREDLVGPLLALVNRARADLVAVTGDLTHRGRPGQFRQAAAFLDAIAAPLVVVPGNHDVPLYNMPVRFLAPYAGYRRGLGRDLQPALSAGGARVAGLNSVDPFSWQRGILRAGDLDRLAGGVDPLRCNLVALHHPLEHAPGVDKTLPRGGAAALARLVSMGVRIALSGHLHRWTTEALLETTAHPGLLQVQSGTALCARPGDAQNEVTLLEIVGDRVAIERHVAPMPGLRFAPSDRLDVAFAAGRWRRCGQGSAVF</sequence>
<gene>
    <name evidence="6" type="ORF">Q5Y72_01360</name>
</gene>
<dbReference type="EMBL" id="JAVAMQ010000001">
    <property type="protein sequence ID" value="MDP5305747.1"/>
    <property type="molecule type" value="Genomic_DNA"/>
</dbReference>
<evidence type="ECO:0000256" key="3">
    <source>
        <dbReference type="ARBA" id="ARBA00023004"/>
    </source>
</evidence>
<protein>
    <submittedName>
        <fullName evidence="6">Metallophosphoesterase</fullName>
    </submittedName>
</protein>
<keyword evidence="2" id="KW-0378">Hydrolase</keyword>
<evidence type="ECO:0000259" key="5">
    <source>
        <dbReference type="Pfam" id="PF00149"/>
    </source>
</evidence>
<evidence type="ECO:0000256" key="4">
    <source>
        <dbReference type="ARBA" id="ARBA00025742"/>
    </source>
</evidence>
<keyword evidence="7" id="KW-1185">Reference proteome</keyword>
<feature type="domain" description="Calcineurin-like phosphoesterase" evidence="5">
    <location>
        <begin position="3"/>
        <end position="186"/>
    </location>
</feature>
<name>A0ABT9J9A7_9RHOB</name>
<comment type="caution">
    <text evidence="6">The sequence shown here is derived from an EMBL/GenBank/DDBJ whole genome shotgun (WGS) entry which is preliminary data.</text>
</comment>
<dbReference type="RefSeq" id="WP_305961621.1">
    <property type="nucleotide sequence ID" value="NZ_JAVAMQ010000001.1"/>
</dbReference>
<dbReference type="InterPro" id="IPR029052">
    <property type="entry name" value="Metallo-depent_PP-like"/>
</dbReference>
<dbReference type="InterPro" id="IPR004843">
    <property type="entry name" value="Calcineurin-like_PHP"/>
</dbReference>
<evidence type="ECO:0000256" key="1">
    <source>
        <dbReference type="ARBA" id="ARBA00022723"/>
    </source>
</evidence>
<accession>A0ABT9J9A7</accession>
<proteinExistence type="inferred from homology"/>